<gene>
    <name evidence="1" type="ORF">Tco_1110060</name>
</gene>
<dbReference type="Proteomes" id="UP001151760">
    <property type="component" value="Unassembled WGS sequence"/>
</dbReference>
<keyword evidence="2" id="KW-1185">Reference proteome</keyword>
<comment type="caution">
    <text evidence="1">The sequence shown here is derived from an EMBL/GenBank/DDBJ whole genome shotgun (WGS) entry which is preliminary data.</text>
</comment>
<protein>
    <submittedName>
        <fullName evidence="1">Uncharacterized protein</fullName>
    </submittedName>
</protein>
<dbReference type="EMBL" id="BQNB010020797">
    <property type="protein sequence ID" value="GJT99721.1"/>
    <property type="molecule type" value="Genomic_DNA"/>
</dbReference>
<name>A0ABQ5IHP5_9ASTR</name>
<evidence type="ECO:0000313" key="1">
    <source>
        <dbReference type="EMBL" id="GJT99721.1"/>
    </source>
</evidence>
<organism evidence="1 2">
    <name type="scientific">Tanacetum coccineum</name>
    <dbReference type="NCBI Taxonomy" id="301880"/>
    <lineage>
        <taxon>Eukaryota</taxon>
        <taxon>Viridiplantae</taxon>
        <taxon>Streptophyta</taxon>
        <taxon>Embryophyta</taxon>
        <taxon>Tracheophyta</taxon>
        <taxon>Spermatophyta</taxon>
        <taxon>Magnoliopsida</taxon>
        <taxon>eudicotyledons</taxon>
        <taxon>Gunneridae</taxon>
        <taxon>Pentapetalae</taxon>
        <taxon>asterids</taxon>
        <taxon>campanulids</taxon>
        <taxon>Asterales</taxon>
        <taxon>Asteraceae</taxon>
        <taxon>Asteroideae</taxon>
        <taxon>Anthemideae</taxon>
        <taxon>Anthemidinae</taxon>
        <taxon>Tanacetum</taxon>
    </lineage>
</organism>
<sequence>MLSSFPCSVLSALPFQLLKEFDREDLENLRKLVKAKHRNTRQEERYEGVLWGDLKTMFEHHIEDQVWRILQGKKVLLWRLYNSCGVPFVRFEDMHFYMLVEKRYPLTPATITDMLTKKLKSNYWNKILLMKKLDDFEDKYQVSGRVVRIKRLHDDLRVTAAQLVLLVQSYNCLFRVSVAGTKLQLLKD</sequence>
<proteinExistence type="predicted"/>
<reference evidence="1" key="1">
    <citation type="journal article" date="2022" name="Int. J. Mol. Sci.">
        <title>Draft Genome of Tanacetum Coccineum: Genomic Comparison of Closely Related Tanacetum-Family Plants.</title>
        <authorList>
            <person name="Yamashiro T."/>
            <person name="Shiraishi A."/>
            <person name="Nakayama K."/>
            <person name="Satake H."/>
        </authorList>
    </citation>
    <scope>NUCLEOTIDE SEQUENCE</scope>
</reference>
<evidence type="ECO:0000313" key="2">
    <source>
        <dbReference type="Proteomes" id="UP001151760"/>
    </source>
</evidence>
<accession>A0ABQ5IHP5</accession>
<reference evidence="1" key="2">
    <citation type="submission" date="2022-01" db="EMBL/GenBank/DDBJ databases">
        <authorList>
            <person name="Yamashiro T."/>
            <person name="Shiraishi A."/>
            <person name="Satake H."/>
            <person name="Nakayama K."/>
        </authorList>
    </citation>
    <scope>NUCLEOTIDE SEQUENCE</scope>
</reference>